<feature type="compositionally biased region" description="Basic and acidic residues" evidence="1">
    <location>
        <begin position="79"/>
        <end position="93"/>
    </location>
</feature>
<proteinExistence type="predicted"/>
<dbReference type="AlphaFoldDB" id="A0AAE3KFB1"/>
<dbReference type="Pfam" id="PF08386">
    <property type="entry name" value="Abhydrolase_4"/>
    <property type="match status" value="1"/>
</dbReference>
<evidence type="ECO:0000313" key="4">
    <source>
        <dbReference type="Proteomes" id="UP001206128"/>
    </source>
</evidence>
<gene>
    <name evidence="3" type="ORF">LX83_001605</name>
</gene>
<feature type="region of interest" description="Disordered" evidence="1">
    <location>
        <begin position="1"/>
        <end position="35"/>
    </location>
</feature>
<reference evidence="3" key="1">
    <citation type="submission" date="2022-06" db="EMBL/GenBank/DDBJ databases">
        <title>Genomic Encyclopedia of Archaeal and Bacterial Type Strains, Phase II (KMG-II): from individual species to whole genera.</title>
        <authorList>
            <person name="Goeker M."/>
        </authorList>
    </citation>
    <scope>NUCLEOTIDE SEQUENCE</scope>
    <source>
        <strain evidence="3">DSM 43935</strain>
    </source>
</reference>
<evidence type="ECO:0000313" key="3">
    <source>
        <dbReference type="EMBL" id="MCP2164765.1"/>
    </source>
</evidence>
<feature type="region of interest" description="Disordered" evidence="1">
    <location>
        <begin position="65"/>
        <end position="93"/>
    </location>
</feature>
<comment type="caution">
    <text evidence="3">The sequence shown here is derived from an EMBL/GenBank/DDBJ whole genome shotgun (WGS) entry which is preliminary data.</text>
</comment>
<dbReference type="EMBL" id="JAMTCK010000003">
    <property type="protein sequence ID" value="MCP2164765.1"/>
    <property type="molecule type" value="Genomic_DNA"/>
</dbReference>
<keyword evidence="4" id="KW-1185">Reference proteome</keyword>
<name>A0AAE3KFB1_9PSEU</name>
<dbReference type="InterPro" id="IPR013595">
    <property type="entry name" value="Pept_S33_TAP-like_C"/>
</dbReference>
<feature type="domain" description="Peptidase S33 tripeptidyl aminopeptidase-like C-terminal" evidence="2">
    <location>
        <begin position="36"/>
        <end position="75"/>
    </location>
</feature>
<dbReference type="Proteomes" id="UP001206128">
    <property type="component" value="Unassembled WGS sequence"/>
</dbReference>
<accession>A0AAE3KFB1</accession>
<evidence type="ECO:0000256" key="1">
    <source>
        <dbReference type="SAM" id="MobiDB-lite"/>
    </source>
</evidence>
<evidence type="ECO:0000259" key="2">
    <source>
        <dbReference type="Pfam" id="PF08386"/>
    </source>
</evidence>
<protein>
    <submittedName>
        <fullName evidence="3">TAP-like protein</fullName>
    </submittedName>
</protein>
<organism evidence="3 4">
    <name type="scientific">Goodfellowiella coeruleoviolacea</name>
    <dbReference type="NCBI Taxonomy" id="334858"/>
    <lineage>
        <taxon>Bacteria</taxon>
        <taxon>Bacillati</taxon>
        <taxon>Actinomycetota</taxon>
        <taxon>Actinomycetes</taxon>
        <taxon>Pseudonocardiales</taxon>
        <taxon>Pseudonocardiaceae</taxon>
        <taxon>Goodfellowiella</taxon>
    </lineage>
</organism>
<sequence length="93" mass="9807">MTIPSAERGSAHPASSLRRRCACPQGGAGVTRRGRARVLRHGDGHAAYLLGNTCLADHVNRYLTEGTPPPTGLRCPGELLDRIPDRPAARGAA</sequence>